<evidence type="ECO:0000256" key="3">
    <source>
        <dbReference type="ARBA" id="ARBA00004906"/>
    </source>
</evidence>
<evidence type="ECO:0000256" key="5">
    <source>
        <dbReference type="ARBA" id="ARBA00022679"/>
    </source>
</evidence>
<keyword evidence="15" id="KW-1185">Reference proteome</keyword>
<keyword evidence="10" id="KW-0863">Zinc-finger</keyword>
<keyword evidence="5" id="KW-0808">Transferase</keyword>
<feature type="domain" description="RING-type" evidence="13">
    <location>
        <begin position="416"/>
        <end position="464"/>
    </location>
</feature>
<feature type="transmembrane region" description="Helical" evidence="11">
    <location>
        <begin position="178"/>
        <end position="200"/>
    </location>
</feature>
<keyword evidence="10" id="KW-0862">Zinc</keyword>
<evidence type="ECO:0000256" key="7">
    <source>
        <dbReference type="ARBA" id="ARBA00022786"/>
    </source>
</evidence>
<name>A0A8S1RAM0_9CILI</name>
<comment type="subcellular location">
    <subcellularLocation>
        <location evidence="2">Endomembrane system</location>
        <topology evidence="2">Multi-pass membrane protein</topology>
    </subcellularLocation>
</comment>
<proteinExistence type="predicted"/>
<gene>
    <name evidence="14" type="ORF">PSON_ATCC_30995.1.T1470019</name>
</gene>
<dbReference type="InterPro" id="IPR001841">
    <property type="entry name" value="Znf_RING"/>
</dbReference>
<dbReference type="EMBL" id="CAJJDN010000147">
    <property type="protein sequence ID" value="CAD8123745.1"/>
    <property type="molecule type" value="Genomic_DNA"/>
</dbReference>
<dbReference type="OrthoDB" id="311175at2759"/>
<comment type="caution">
    <text evidence="14">The sequence shown here is derived from an EMBL/GenBank/DDBJ whole genome shotgun (WGS) entry which is preliminary data.</text>
</comment>
<dbReference type="EC" id="2.3.2.27" evidence="4"/>
<keyword evidence="9 11" id="KW-0472">Membrane</keyword>
<feature type="chain" id="PRO_5035889940" description="RING-type E3 ubiquitin transferase" evidence="12">
    <location>
        <begin position="23"/>
        <end position="468"/>
    </location>
</feature>
<dbReference type="GO" id="GO:0008270">
    <property type="term" value="F:zinc ion binding"/>
    <property type="evidence" value="ECO:0007669"/>
    <property type="project" value="UniProtKB-KW"/>
</dbReference>
<comment type="pathway">
    <text evidence="3">Protein modification; protein ubiquitination.</text>
</comment>
<dbReference type="Proteomes" id="UP000692954">
    <property type="component" value="Unassembled WGS sequence"/>
</dbReference>
<dbReference type="Pfam" id="PF11145">
    <property type="entry name" value="DUF2921"/>
    <property type="match status" value="1"/>
</dbReference>
<sequence>MQNANKIKWIFWISIIFPLGKQLNPINQEEMLNFLEDQLFKGNWESTNLTTKQYSFLDVDTGIVFVGLKNQLLFFRMRNPKYKDDKIVYGILEINNYNQTLMTWNDNGVISLEGYNNQKTIWIEKNCSLQYSVQIIFENATQIIQNTHIKITLNNLDTQNLHCLFNLNFSLKYDPQEVLGFNIFQVCYLFFFCTEVLLIIDQLFRKRLKISYVQIVIFTQISYSAIIIKELSIFDLYIFTFDSIVKGNIEIFMVMLVMLYSILMNSLKFFLIQKKFENRHFMRKCTFWKAILICSFQLMCSFFLIIQFQNYNFLKVIFSMIIYAQIIHNVRVNCKEDFNMIYIFGYLSPHVILNSYIQICPENNYSLKPHYFLFTCLFCIYFSSIFLIYLQKIHGSRYLISWCIKNRFIRQDSNPCPCCLSDMGKQDENLMLEQFIITTPCNHQFHNDCLEQWRQNKNDCPVCRHQFH</sequence>
<evidence type="ECO:0000256" key="12">
    <source>
        <dbReference type="SAM" id="SignalP"/>
    </source>
</evidence>
<dbReference type="SMART" id="SM00184">
    <property type="entry name" value="RING"/>
    <property type="match status" value="1"/>
</dbReference>
<keyword evidence="10" id="KW-0479">Metal-binding</keyword>
<feature type="transmembrane region" description="Helical" evidence="11">
    <location>
        <begin position="312"/>
        <end position="328"/>
    </location>
</feature>
<feature type="signal peptide" evidence="12">
    <location>
        <begin position="1"/>
        <end position="22"/>
    </location>
</feature>
<reference evidence="14" key="1">
    <citation type="submission" date="2021-01" db="EMBL/GenBank/DDBJ databases">
        <authorList>
            <consortium name="Genoscope - CEA"/>
            <person name="William W."/>
        </authorList>
    </citation>
    <scope>NUCLEOTIDE SEQUENCE</scope>
</reference>
<evidence type="ECO:0000256" key="11">
    <source>
        <dbReference type="SAM" id="Phobius"/>
    </source>
</evidence>
<evidence type="ECO:0000256" key="8">
    <source>
        <dbReference type="ARBA" id="ARBA00022989"/>
    </source>
</evidence>
<feature type="transmembrane region" description="Helical" evidence="11">
    <location>
        <begin position="340"/>
        <end position="359"/>
    </location>
</feature>
<evidence type="ECO:0000256" key="9">
    <source>
        <dbReference type="ARBA" id="ARBA00023136"/>
    </source>
</evidence>
<organism evidence="14 15">
    <name type="scientific">Paramecium sonneborni</name>
    <dbReference type="NCBI Taxonomy" id="65129"/>
    <lineage>
        <taxon>Eukaryota</taxon>
        <taxon>Sar</taxon>
        <taxon>Alveolata</taxon>
        <taxon>Ciliophora</taxon>
        <taxon>Intramacronucleata</taxon>
        <taxon>Oligohymenophorea</taxon>
        <taxon>Peniculida</taxon>
        <taxon>Parameciidae</taxon>
        <taxon>Paramecium</taxon>
    </lineage>
</organism>
<dbReference type="AlphaFoldDB" id="A0A8S1RAM0"/>
<evidence type="ECO:0000256" key="10">
    <source>
        <dbReference type="PROSITE-ProRule" id="PRU00175"/>
    </source>
</evidence>
<feature type="transmembrane region" description="Helical" evidence="11">
    <location>
        <begin position="212"/>
        <end position="239"/>
    </location>
</feature>
<keyword evidence="7" id="KW-0833">Ubl conjugation pathway</keyword>
<feature type="transmembrane region" description="Helical" evidence="11">
    <location>
        <begin position="287"/>
        <end position="306"/>
    </location>
</feature>
<feature type="transmembrane region" description="Helical" evidence="11">
    <location>
        <begin position="371"/>
        <end position="390"/>
    </location>
</feature>
<evidence type="ECO:0000256" key="2">
    <source>
        <dbReference type="ARBA" id="ARBA00004127"/>
    </source>
</evidence>
<dbReference type="GO" id="GO:0061630">
    <property type="term" value="F:ubiquitin protein ligase activity"/>
    <property type="evidence" value="ECO:0007669"/>
    <property type="project" value="UniProtKB-EC"/>
</dbReference>
<evidence type="ECO:0000313" key="14">
    <source>
        <dbReference type="EMBL" id="CAD8123745.1"/>
    </source>
</evidence>
<keyword evidence="8 11" id="KW-1133">Transmembrane helix</keyword>
<evidence type="ECO:0000313" key="15">
    <source>
        <dbReference type="Proteomes" id="UP000692954"/>
    </source>
</evidence>
<comment type="catalytic activity">
    <reaction evidence="1">
        <text>S-ubiquitinyl-[E2 ubiquitin-conjugating enzyme]-L-cysteine + [acceptor protein]-L-lysine = [E2 ubiquitin-conjugating enzyme]-L-cysteine + N(6)-ubiquitinyl-[acceptor protein]-L-lysine.</text>
        <dbReference type="EC" id="2.3.2.27"/>
    </reaction>
</comment>
<evidence type="ECO:0000259" key="13">
    <source>
        <dbReference type="PROSITE" id="PS50089"/>
    </source>
</evidence>
<protein>
    <recommendedName>
        <fullName evidence="4">RING-type E3 ubiquitin transferase</fullName>
        <ecNumber evidence="4">2.3.2.27</ecNumber>
    </recommendedName>
</protein>
<keyword evidence="12" id="KW-0732">Signal</keyword>
<dbReference type="Pfam" id="PF13639">
    <property type="entry name" value="zf-RING_2"/>
    <property type="match status" value="1"/>
</dbReference>
<dbReference type="PROSITE" id="PS50089">
    <property type="entry name" value="ZF_RING_2"/>
    <property type="match status" value="1"/>
</dbReference>
<evidence type="ECO:0000256" key="6">
    <source>
        <dbReference type="ARBA" id="ARBA00022692"/>
    </source>
</evidence>
<accession>A0A8S1RAM0</accession>
<feature type="transmembrane region" description="Helical" evidence="11">
    <location>
        <begin position="251"/>
        <end position="271"/>
    </location>
</feature>
<dbReference type="InterPro" id="IPR021319">
    <property type="entry name" value="DUF2921"/>
</dbReference>
<dbReference type="GO" id="GO:0012505">
    <property type="term" value="C:endomembrane system"/>
    <property type="evidence" value="ECO:0007669"/>
    <property type="project" value="UniProtKB-SubCell"/>
</dbReference>
<evidence type="ECO:0000256" key="4">
    <source>
        <dbReference type="ARBA" id="ARBA00012483"/>
    </source>
</evidence>
<evidence type="ECO:0000256" key="1">
    <source>
        <dbReference type="ARBA" id="ARBA00000900"/>
    </source>
</evidence>
<keyword evidence="6 11" id="KW-0812">Transmembrane</keyword>